<gene>
    <name evidence="1" type="ORF">OBBRIDRAFT_804599</name>
</gene>
<dbReference type="AlphaFoldDB" id="A0A8E2AZU1"/>
<evidence type="ECO:0000313" key="2">
    <source>
        <dbReference type="Proteomes" id="UP000250043"/>
    </source>
</evidence>
<evidence type="ECO:0000313" key="1">
    <source>
        <dbReference type="EMBL" id="OCH89617.1"/>
    </source>
</evidence>
<name>A0A8E2AZU1_9APHY</name>
<dbReference type="EMBL" id="KV722423">
    <property type="protein sequence ID" value="OCH89617.1"/>
    <property type="molecule type" value="Genomic_DNA"/>
</dbReference>
<proteinExistence type="predicted"/>
<sequence>MPSCHYWNSFCHSLSAGNDYESELENHISSQVSASASVDVLSLAVAWFQCRKCRGEPFRFDEQILGGKCPEQHYLTCASCQWTGYEAIIYDQRAKGGMPYCKHYLRHWIHIYLADIKNIIQSFGQDPARITAEELYLKCGGKYKCICPVCEDSQRPAKSWREIVIYHPYAA</sequence>
<protein>
    <submittedName>
        <fullName evidence="1">Uncharacterized protein</fullName>
    </submittedName>
</protein>
<accession>A0A8E2AZU1</accession>
<reference evidence="1 2" key="1">
    <citation type="submission" date="2016-07" db="EMBL/GenBank/DDBJ databases">
        <title>Draft genome of the white-rot fungus Obba rivulosa 3A-2.</title>
        <authorList>
            <consortium name="DOE Joint Genome Institute"/>
            <person name="Miettinen O."/>
            <person name="Riley R."/>
            <person name="Acob R."/>
            <person name="Barry K."/>
            <person name="Cullen D."/>
            <person name="De Vries R."/>
            <person name="Hainaut M."/>
            <person name="Hatakka A."/>
            <person name="Henrissat B."/>
            <person name="Hilden K."/>
            <person name="Kuo R."/>
            <person name="Labutti K."/>
            <person name="Lipzen A."/>
            <person name="Makela M.R."/>
            <person name="Sandor L."/>
            <person name="Spatafora J.W."/>
            <person name="Grigoriev I.V."/>
            <person name="Hibbett D.S."/>
        </authorList>
    </citation>
    <scope>NUCLEOTIDE SEQUENCE [LARGE SCALE GENOMIC DNA]</scope>
    <source>
        <strain evidence="1 2">3A-2</strain>
    </source>
</reference>
<keyword evidence="2" id="KW-1185">Reference proteome</keyword>
<dbReference type="Proteomes" id="UP000250043">
    <property type="component" value="Unassembled WGS sequence"/>
</dbReference>
<organism evidence="1 2">
    <name type="scientific">Obba rivulosa</name>
    <dbReference type="NCBI Taxonomy" id="1052685"/>
    <lineage>
        <taxon>Eukaryota</taxon>
        <taxon>Fungi</taxon>
        <taxon>Dikarya</taxon>
        <taxon>Basidiomycota</taxon>
        <taxon>Agaricomycotina</taxon>
        <taxon>Agaricomycetes</taxon>
        <taxon>Polyporales</taxon>
        <taxon>Gelatoporiaceae</taxon>
        <taxon>Obba</taxon>
    </lineage>
</organism>